<organism evidence="4 5">
    <name type="scientific">Dichanthelium oligosanthes</name>
    <dbReference type="NCBI Taxonomy" id="888268"/>
    <lineage>
        <taxon>Eukaryota</taxon>
        <taxon>Viridiplantae</taxon>
        <taxon>Streptophyta</taxon>
        <taxon>Embryophyta</taxon>
        <taxon>Tracheophyta</taxon>
        <taxon>Spermatophyta</taxon>
        <taxon>Magnoliopsida</taxon>
        <taxon>Liliopsida</taxon>
        <taxon>Poales</taxon>
        <taxon>Poaceae</taxon>
        <taxon>PACMAD clade</taxon>
        <taxon>Panicoideae</taxon>
        <taxon>Panicodae</taxon>
        <taxon>Paniceae</taxon>
        <taxon>Dichantheliinae</taxon>
        <taxon>Dichanthelium</taxon>
    </lineage>
</organism>
<dbReference type="PROSITE" id="PS50985">
    <property type="entry name" value="GRAS"/>
    <property type="match status" value="1"/>
</dbReference>
<dbReference type="Proteomes" id="UP000095767">
    <property type="component" value="Unassembled WGS sequence"/>
</dbReference>
<dbReference type="EMBL" id="LWDX02026880">
    <property type="protein sequence ID" value="OEL29816.1"/>
    <property type="molecule type" value="Genomic_DNA"/>
</dbReference>
<protein>
    <submittedName>
        <fullName evidence="4">Uncharacterized protein</fullName>
    </submittedName>
</protein>
<keyword evidence="2" id="KW-0804">Transcription</keyword>
<dbReference type="OrthoDB" id="762338at2759"/>
<name>A0A1E5VXK0_9POAL</name>
<evidence type="ECO:0000256" key="2">
    <source>
        <dbReference type="ARBA" id="ARBA00023163"/>
    </source>
</evidence>
<evidence type="ECO:0000313" key="4">
    <source>
        <dbReference type="EMBL" id="OEL29816.1"/>
    </source>
</evidence>
<reference evidence="4 5" key="1">
    <citation type="submission" date="2016-09" db="EMBL/GenBank/DDBJ databases">
        <title>The draft genome of Dichanthelium oligosanthes: A C3 panicoid grass species.</title>
        <authorList>
            <person name="Studer A.J."/>
            <person name="Schnable J.C."/>
            <person name="Brutnell T.P."/>
        </authorList>
    </citation>
    <scope>NUCLEOTIDE SEQUENCE [LARGE SCALE GENOMIC DNA]</scope>
    <source>
        <strain evidence="5">cv. Kellogg 1175</strain>
        <tissue evidence="4">Leaf</tissue>
    </source>
</reference>
<evidence type="ECO:0000256" key="1">
    <source>
        <dbReference type="ARBA" id="ARBA00023015"/>
    </source>
</evidence>
<gene>
    <name evidence="4" type="ORF">BAE44_0009165</name>
</gene>
<dbReference type="InterPro" id="IPR005202">
    <property type="entry name" value="TF_GRAS"/>
</dbReference>
<comment type="caution">
    <text evidence="4">The sequence shown here is derived from an EMBL/GenBank/DDBJ whole genome shotgun (WGS) entry which is preliminary data.</text>
</comment>
<evidence type="ECO:0000256" key="3">
    <source>
        <dbReference type="PROSITE-ProRule" id="PRU01191"/>
    </source>
</evidence>
<accession>A0A1E5VXK0</accession>
<dbReference type="STRING" id="888268.A0A1E5VXK0"/>
<evidence type="ECO:0000313" key="5">
    <source>
        <dbReference type="Proteomes" id="UP000095767"/>
    </source>
</evidence>
<proteinExistence type="inferred from homology"/>
<feature type="non-terminal residue" evidence="4">
    <location>
        <position position="1"/>
    </location>
</feature>
<dbReference type="AlphaFoldDB" id="A0A1E5VXK0"/>
<comment type="caution">
    <text evidence="3">Lacks conserved residue(s) required for the propagation of feature annotation.</text>
</comment>
<comment type="similarity">
    <text evidence="3">Belongs to the GRAS family.</text>
</comment>
<feature type="region of interest" description="SAW" evidence="3">
    <location>
        <begin position="69"/>
        <end position="147"/>
    </location>
</feature>
<dbReference type="Pfam" id="PF03514">
    <property type="entry name" value="GRAS"/>
    <property type="match status" value="1"/>
</dbReference>
<sequence>LPFKFQSISAKWETLCADDLNIDPDEFREALFYYSAIFDMLDATIPRDNDPHMVVERYLIGWCALNVIAYEGSDRVERPETSGRCETTRQDLDYLQAFPVCPHITYEGSCSSLGVSNRSPHPLPSPSGAHLLPAYEEGVRKPRIQQPPLLARLGGGAEGVRWRCRAAAAARFRNQYHKDIVIDIDCQWLLQGWKGLILYAMSTWIADDAISEL</sequence>
<keyword evidence="1" id="KW-0805">Transcription regulation</keyword>
<keyword evidence="5" id="KW-1185">Reference proteome</keyword>